<keyword evidence="9 11" id="KW-0807">Transducer</keyword>
<keyword evidence="8 12" id="KW-0472">Membrane</keyword>
<dbReference type="EMBL" id="CP022579">
    <property type="protein sequence ID" value="QEL65309.1"/>
    <property type="molecule type" value="Genomic_DNA"/>
</dbReference>
<evidence type="ECO:0000256" key="2">
    <source>
        <dbReference type="ARBA" id="ARBA00022475"/>
    </source>
</evidence>
<comment type="subcellular location">
    <subcellularLocation>
        <location evidence="1">Cell inner membrane</location>
        <topology evidence="1">Multi-pass membrane protein</topology>
    </subcellularLocation>
</comment>
<evidence type="ECO:0000256" key="3">
    <source>
        <dbReference type="ARBA" id="ARBA00022481"/>
    </source>
</evidence>
<protein>
    <submittedName>
        <fullName evidence="15">Aerotaxis receptor</fullName>
    </submittedName>
</protein>
<keyword evidence="16" id="KW-1185">Reference proteome</keyword>
<evidence type="ECO:0000259" key="13">
    <source>
        <dbReference type="PROSITE" id="PS50111"/>
    </source>
</evidence>
<evidence type="ECO:0000259" key="14">
    <source>
        <dbReference type="PROSITE" id="PS50112"/>
    </source>
</evidence>
<keyword evidence="4" id="KW-0145">Chemotaxis</keyword>
<dbReference type="InterPro" id="IPR004089">
    <property type="entry name" value="MCPsignal_dom"/>
</dbReference>
<dbReference type="InterPro" id="IPR035965">
    <property type="entry name" value="PAS-like_dom_sf"/>
</dbReference>
<name>A0A5C1E9J9_9RHOO</name>
<dbReference type="SUPFAM" id="SSF58104">
    <property type="entry name" value="Methyl-accepting chemotaxis protein (MCP) signaling domain"/>
    <property type="match status" value="1"/>
</dbReference>
<dbReference type="RefSeq" id="WP_149425587.1">
    <property type="nucleotide sequence ID" value="NZ_CP022579.1"/>
</dbReference>
<dbReference type="Pfam" id="PF00015">
    <property type="entry name" value="MCPsignal"/>
    <property type="match status" value="1"/>
</dbReference>
<dbReference type="InterPro" id="IPR013655">
    <property type="entry name" value="PAS_fold_3"/>
</dbReference>
<evidence type="ECO:0000256" key="5">
    <source>
        <dbReference type="ARBA" id="ARBA00022519"/>
    </source>
</evidence>
<dbReference type="Proteomes" id="UP000323671">
    <property type="component" value="Chromosome"/>
</dbReference>
<reference evidence="15 16" key="1">
    <citation type="submission" date="2017-07" db="EMBL/GenBank/DDBJ databases">
        <title>Complete genome sequence of Oryzomicrobium terrae TPP412.</title>
        <authorList>
            <person name="Chiu L.-W."/>
            <person name="Lo K.-J."/>
            <person name="Tsai Y.-M."/>
            <person name="Lin S.-S."/>
            <person name="Kuo C.-H."/>
            <person name="Liu C.-T."/>
        </authorList>
    </citation>
    <scope>NUCLEOTIDE SEQUENCE [LARGE SCALE GENOMIC DNA]</scope>
    <source>
        <strain evidence="15 16">TPP412</strain>
    </source>
</reference>
<dbReference type="FunFam" id="3.30.450.20:FF:000046">
    <property type="entry name" value="Aerotaxis sensor receptor"/>
    <property type="match status" value="1"/>
</dbReference>
<dbReference type="Gene3D" id="3.30.450.20">
    <property type="entry name" value="PAS domain"/>
    <property type="match status" value="1"/>
</dbReference>
<keyword evidence="5" id="KW-0997">Cell inner membrane</keyword>
<dbReference type="GO" id="GO:0006935">
    <property type="term" value="P:chemotaxis"/>
    <property type="evidence" value="ECO:0007669"/>
    <property type="project" value="UniProtKB-KW"/>
</dbReference>
<keyword evidence="3" id="KW-0488">Methylation</keyword>
<evidence type="ECO:0000313" key="16">
    <source>
        <dbReference type="Proteomes" id="UP000323671"/>
    </source>
</evidence>
<evidence type="ECO:0000256" key="12">
    <source>
        <dbReference type="SAM" id="Phobius"/>
    </source>
</evidence>
<evidence type="ECO:0000256" key="7">
    <source>
        <dbReference type="ARBA" id="ARBA00022989"/>
    </source>
</evidence>
<keyword evidence="7 12" id="KW-1133">Transmembrane helix</keyword>
<dbReference type="PROSITE" id="PS50111">
    <property type="entry name" value="CHEMOTAXIS_TRANSDUC_2"/>
    <property type="match status" value="1"/>
</dbReference>
<dbReference type="CDD" id="cd11386">
    <property type="entry name" value="MCP_signal"/>
    <property type="match status" value="1"/>
</dbReference>
<evidence type="ECO:0000256" key="6">
    <source>
        <dbReference type="ARBA" id="ARBA00022692"/>
    </source>
</evidence>
<dbReference type="GO" id="GO:0007165">
    <property type="term" value="P:signal transduction"/>
    <property type="evidence" value="ECO:0007669"/>
    <property type="project" value="UniProtKB-KW"/>
</dbReference>
<dbReference type="KEGG" id="otr:OTERR_18330"/>
<evidence type="ECO:0000313" key="15">
    <source>
        <dbReference type="EMBL" id="QEL65309.1"/>
    </source>
</evidence>
<feature type="domain" description="PAS" evidence="14">
    <location>
        <begin position="25"/>
        <end position="60"/>
    </location>
</feature>
<dbReference type="Pfam" id="PF08447">
    <property type="entry name" value="PAS_3"/>
    <property type="match status" value="1"/>
</dbReference>
<dbReference type="Gene3D" id="1.10.287.950">
    <property type="entry name" value="Methyl-accepting chemotaxis protein"/>
    <property type="match status" value="1"/>
</dbReference>
<keyword evidence="2" id="KW-1003">Cell membrane</keyword>
<dbReference type="AlphaFoldDB" id="A0A5C1E9J9"/>
<evidence type="ECO:0000256" key="1">
    <source>
        <dbReference type="ARBA" id="ARBA00004429"/>
    </source>
</evidence>
<comment type="similarity">
    <text evidence="10">Belongs to the methyl-accepting chemotaxis (MCP) protein family.</text>
</comment>
<evidence type="ECO:0000256" key="11">
    <source>
        <dbReference type="PROSITE-ProRule" id="PRU00284"/>
    </source>
</evidence>
<keyword evidence="15" id="KW-0675">Receptor</keyword>
<dbReference type="PRINTS" id="PR00260">
    <property type="entry name" value="CHEMTRNSDUCR"/>
</dbReference>
<dbReference type="InterPro" id="IPR000014">
    <property type="entry name" value="PAS"/>
</dbReference>
<feature type="transmembrane region" description="Helical" evidence="12">
    <location>
        <begin position="156"/>
        <end position="173"/>
    </location>
</feature>
<feature type="domain" description="Methyl-accepting transducer" evidence="13">
    <location>
        <begin position="255"/>
        <end position="491"/>
    </location>
</feature>
<evidence type="ECO:0000256" key="4">
    <source>
        <dbReference type="ARBA" id="ARBA00022500"/>
    </source>
</evidence>
<evidence type="ECO:0000256" key="10">
    <source>
        <dbReference type="ARBA" id="ARBA00029447"/>
    </source>
</evidence>
<keyword evidence="6 12" id="KW-0812">Transmembrane</keyword>
<sequence length="530" mass="57443">MKVNLPVTGVERMLSPGRPIVTKTDLKGCITYANDAFVQISGFSAAELIGQNHNVVRHPDMPPEAFADLWSTVKAGLAWRGLVKNRCKNGDHYWVEAYVTPITEGGRTVGYMSVRSKPGQAEVQAAESLYAAVRQQQARLPATATQRHRLSIKQSLVAFSLVLAALPLIATTLPAPWLLTMSVGNTLVALIFAWWLLNNVRLPLKQANAMIRELSEGRLNAAFAPQHRFKLNRLTMRLQSLRVNLRAIFADVLAHSRQVEEEAHSIETQIQRITTAARQQAEHVESVSVSMEELSAASADIASHAGDSYRLAEEALAEVDNGTAQMAETRAVSQQVLTVVESLRGQLDSLGQSVGQIGSLSDAIREIADQTNLLALNASIEAARAGEAGRGFAVVADEVRKLAERTSNCTGDIAATLVAVGRESQAALATMGEAAVEIQRSGSQIERCDQSLALIRSASESARRASEEIRSMLQQQATLTEGIAQTMEQFRQNLEQGVENVEAVGGSVTVLARTADEQYQLIRHLEGQLG</sequence>
<organism evidence="15 16">
    <name type="scientific">Oryzomicrobium terrae</name>
    <dbReference type="NCBI Taxonomy" id="1735038"/>
    <lineage>
        <taxon>Bacteria</taxon>
        <taxon>Pseudomonadati</taxon>
        <taxon>Pseudomonadota</taxon>
        <taxon>Betaproteobacteria</taxon>
        <taxon>Rhodocyclales</taxon>
        <taxon>Rhodocyclaceae</taxon>
        <taxon>Oryzomicrobium</taxon>
    </lineage>
</organism>
<dbReference type="SMART" id="SM00283">
    <property type="entry name" value="MA"/>
    <property type="match status" value="1"/>
</dbReference>
<dbReference type="CDD" id="cd00130">
    <property type="entry name" value="PAS"/>
    <property type="match status" value="1"/>
</dbReference>
<evidence type="ECO:0000256" key="8">
    <source>
        <dbReference type="ARBA" id="ARBA00023136"/>
    </source>
</evidence>
<dbReference type="PANTHER" id="PTHR32089">
    <property type="entry name" value="METHYL-ACCEPTING CHEMOTAXIS PROTEIN MCPB"/>
    <property type="match status" value="1"/>
</dbReference>
<evidence type="ECO:0000256" key="9">
    <source>
        <dbReference type="ARBA" id="ARBA00023224"/>
    </source>
</evidence>
<dbReference type="SUPFAM" id="SSF55785">
    <property type="entry name" value="PYP-like sensor domain (PAS domain)"/>
    <property type="match status" value="1"/>
</dbReference>
<dbReference type="PANTHER" id="PTHR32089:SF112">
    <property type="entry name" value="LYSOZYME-LIKE PROTEIN-RELATED"/>
    <property type="match status" value="1"/>
</dbReference>
<dbReference type="PROSITE" id="PS50112">
    <property type="entry name" value="PAS"/>
    <property type="match status" value="1"/>
</dbReference>
<accession>A0A5C1E9J9</accession>
<proteinExistence type="inferred from homology"/>
<dbReference type="InterPro" id="IPR004090">
    <property type="entry name" value="Chemotax_Me-accpt_rcpt"/>
</dbReference>
<gene>
    <name evidence="15" type="primary">aer</name>
    <name evidence="15" type="ORF">OTERR_18330</name>
</gene>
<dbReference type="GO" id="GO:0004888">
    <property type="term" value="F:transmembrane signaling receptor activity"/>
    <property type="evidence" value="ECO:0007669"/>
    <property type="project" value="InterPro"/>
</dbReference>
<dbReference type="NCBIfam" id="TIGR00229">
    <property type="entry name" value="sensory_box"/>
    <property type="match status" value="1"/>
</dbReference>
<dbReference type="GO" id="GO:0005886">
    <property type="term" value="C:plasma membrane"/>
    <property type="evidence" value="ECO:0007669"/>
    <property type="project" value="UniProtKB-SubCell"/>
</dbReference>